<dbReference type="InterPro" id="IPR050712">
    <property type="entry name" value="NAD(P)H-dep_reductase"/>
</dbReference>
<evidence type="ECO:0000313" key="3">
    <source>
        <dbReference type="EMBL" id="KGJ92530.1"/>
    </source>
</evidence>
<dbReference type="InterPro" id="IPR005025">
    <property type="entry name" value="FMN_Rdtase-like_dom"/>
</dbReference>
<dbReference type="GO" id="GO:0010181">
    <property type="term" value="F:FMN binding"/>
    <property type="evidence" value="ECO:0007669"/>
    <property type="project" value="TreeGrafter"/>
</dbReference>
<dbReference type="RefSeq" id="WP_033093558.1">
    <property type="nucleotide sequence ID" value="NZ_JQED01000017.1"/>
</dbReference>
<dbReference type="PANTHER" id="PTHR30543:SF31">
    <property type="entry name" value="NADPH-DEPENDENT AZOREDUCTASE AZR"/>
    <property type="match status" value="1"/>
</dbReference>
<dbReference type="GO" id="GO:0016491">
    <property type="term" value="F:oxidoreductase activity"/>
    <property type="evidence" value="ECO:0007669"/>
    <property type="project" value="InterPro"/>
</dbReference>
<dbReference type="AlphaFoldDB" id="A0A099KQQ1"/>
<protein>
    <submittedName>
        <fullName evidence="3">NADPH-dependent FMN reductase</fullName>
    </submittedName>
</protein>
<reference evidence="3 4" key="1">
    <citation type="submission" date="2014-08" db="EMBL/GenBank/DDBJ databases">
        <title>Genomic and Phenotypic Diversity of Colwellia psychrerythraea strains from Disparate Marine Basins.</title>
        <authorList>
            <person name="Techtmann S.M."/>
            <person name="Stelling S.C."/>
            <person name="Utturkar S.M."/>
            <person name="Alshibli N."/>
            <person name="Harris A."/>
            <person name="Brown S.D."/>
            <person name="Hazen T.C."/>
        </authorList>
    </citation>
    <scope>NUCLEOTIDE SEQUENCE [LARGE SCALE GENOMIC DNA]</scope>
    <source>
        <strain evidence="3 4">ND2E</strain>
    </source>
</reference>
<dbReference type="GO" id="GO:0005829">
    <property type="term" value="C:cytosol"/>
    <property type="evidence" value="ECO:0007669"/>
    <property type="project" value="TreeGrafter"/>
</dbReference>
<dbReference type="Pfam" id="PF03358">
    <property type="entry name" value="FMN_red"/>
    <property type="match status" value="1"/>
</dbReference>
<comment type="caution">
    <text evidence="3">The sequence shown here is derived from an EMBL/GenBank/DDBJ whole genome shotgun (WGS) entry which is preliminary data.</text>
</comment>
<dbReference type="SUPFAM" id="SSF52218">
    <property type="entry name" value="Flavoproteins"/>
    <property type="match status" value="1"/>
</dbReference>
<evidence type="ECO:0000259" key="2">
    <source>
        <dbReference type="Pfam" id="PF03358"/>
    </source>
</evidence>
<dbReference type="PATRIC" id="fig|28229.4.peg.1817"/>
<accession>A0A099KQQ1</accession>
<feature type="domain" description="NADPH-dependent FMN reductase-like" evidence="2">
    <location>
        <begin position="1"/>
        <end position="144"/>
    </location>
</feature>
<keyword evidence="1" id="KW-0288">FMN</keyword>
<dbReference type="Proteomes" id="UP000029843">
    <property type="component" value="Unassembled WGS sequence"/>
</dbReference>
<organism evidence="3 4">
    <name type="scientific">Colwellia psychrerythraea</name>
    <name type="common">Vibrio psychroerythus</name>
    <dbReference type="NCBI Taxonomy" id="28229"/>
    <lineage>
        <taxon>Bacteria</taxon>
        <taxon>Pseudomonadati</taxon>
        <taxon>Pseudomonadota</taxon>
        <taxon>Gammaproteobacteria</taxon>
        <taxon>Alteromonadales</taxon>
        <taxon>Colwelliaceae</taxon>
        <taxon>Colwellia</taxon>
    </lineage>
</organism>
<gene>
    <name evidence="3" type="ORF">ND2E_2778</name>
</gene>
<dbReference type="Gene3D" id="3.40.50.360">
    <property type="match status" value="1"/>
</dbReference>
<proteinExistence type="predicted"/>
<evidence type="ECO:0000256" key="1">
    <source>
        <dbReference type="ARBA" id="ARBA00022643"/>
    </source>
</evidence>
<dbReference type="PANTHER" id="PTHR30543">
    <property type="entry name" value="CHROMATE REDUCTASE"/>
    <property type="match status" value="1"/>
</dbReference>
<dbReference type="EMBL" id="JQED01000017">
    <property type="protein sequence ID" value="KGJ92530.1"/>
    <property type="molecule type" value="Genomic_DNA"/>
</dbReference>
<name>A0A099KQQ1_COLPS</name>
<sequence>MNLLIISASQRTESQSAKVAEYLLNNSTQFSKVRHIELCKQRIPLWDGEETSKQNDDSDWLAINSQLQTMDALVLITPEWGGTASPLLKNLLMMADAIDIGHKPVLLISVVNGISGAYPIAELRMNAFSNNKLVAIPDHLIIRNVEEILNTFDESNLQQGTALTGRDKRIRHRIGYSLHTLLHYSQAMKSLRQTLQTDTYDNEHLYQYGM</sequence>
<keyword evidence="1" id="KW-0285">Flavoprotein</keyword>
<dbReference type="InterPro" id="IPR029039">
    <property type="entry name" value="Flavoprotein-like_sf"/>
</dbReference>
<evidence type="ECO:0000313" key="4">
    <source>
        <dbReference type="Proteomes" id="UP000029843"/>
    </source>
</evidence>
<dbReference type="OrthoDB" id="5563352at2"/>